<dbReference type="InterPro" id="IPR017853">
    <property type="entry name" value="GH"/>
</dbReference>
<protein>
    <submittedName>
        <fullName evidence="10">Alpha amylase catalytic region</fullName>
    </submittedName>
</protein>
<evidence type="ECO:0000256" key="1">
    <source>
        <dbReference type="ARBA" id="ARBA00001913"/>
    </source>
</evidence>
<name>A9BHI6_PETMO</name>
<evidence type="ECO:0000259" key="9">
    <source>
        <dbReference type="SMART" id="SM00642"/>
    </source>
</evidence>
<evidence type="ECO:0000256" key="2">
    <source>
        <dbReference type="ARBA" id="ARBA00008061"/>
    </source>
</evidence>
<organism evidence="10 11">
    <name type="scientific">Petrotoga mobilis (strain DSM 10674 / SJ95)</name>
    <dbReference type="NCBI Taxonomy" id="403833"/>
    <lineage>
        <taxon>Bacteria</taxon>
        <taxon>Thermotogati</taxon>
        <taxon>Thermotogota</taxon>
        <taxon>Thermotogae</taxon>
        <taxon>Petrotogales</taxon>
        <taxon>Petrotogaceae</taxon>
        <taxon>Petrotoga</taxon>
    </lineage>
</organism>
<evidence type="ECO:0000313" key="10">
    <source>
        <dbReference type="EMBL" id="ABX31858.1"/>
    </source>
</evidence>
<feature type="binding site" evidence="8">
    <location>
        <position position="202"/>
    </location>
    <ligand>
        <name>Ca(2+)</name>
        <dbReference type="ChEBI" id="CHEBI:29108"/>
        <label>2</label>
    </ligand>
</feature>
<dbReference type="Gene3D" id="2.40.30.140">
    <property type="match status" value="1"/>
</dbReference>
<dbReference type="PANTHER" id="PTHR43447">
    <property type="entry name" value="ALPHA-AMYLASE"/>
    <property type="match status" value="1"/>
</dbReference>
<dbReference type="NCBIfam" id="NF006969">
    <property type="entry name" value="PRK09441.1-2"/>
    <property type="match status" value="1"/>
</dbReference>
<keyword evidence="8" id="KW-0106">Calcium</keyword>
<feature type="binding site" evidence="8">
    <location>
        <position position="232"/>
    </location>
    <ligand>
        <name>Ca(2+)</name>
        <dbReference type="ChEBI" id="CHEBI:29108"/>
        <label>1</label>
    </ligand>
</feature>
<comment type="similarity">
    <text evidence="2">Belongs to the glycosyl hydrolase 13 family.</text>
</comment>
<dbReference type="GO" id="GO:0004553">
    <property type="term" value="F:hydrolase activity, hydrolyzing O-glycosyl compounds"/>
    <property type="evidence" value="ECO:0007669"/>
    <property type="project" value="InterPro"/>
</dbReference>
<dbReference type="RefSeq" id="WP_012208959.1">
    <property type="nucleotide sequence ID" value="NC_010003.1"/>
</dbReference>
<dbReference type="AlphaFoldDB" id="A9BHI6"/>
<keyword evidence="5" id="KW-0119">Carbohydrate metabolism</keyword>
<feature type="domain" description="Glycosyl hydrolase family 13 catalytic" evidence="9">
    <location>
        <begin position="41"/>
        <end position="419"/>
    </location>
</feature>
<feature type="binding site" evidence="8">
    <location>
        <position position="150"/>
    </location>
    <ligand>
        <name>Ca(2+)</name>
        <dbReference type="ChEBI" id="CHEBI:29108"/>
        <label>1</label>
    </ligand>
</feature>
<dbReference type="NCBIfam" id="NF006970">
    <property type="entry name" value="PRK09441.1-3"/>
    <property type="match status" value="1"/>
</dbReference>
<reference evidence="10" key="1">
    <citation type="submission" date="2007-11" db="EMBL/GenBank/DDBJ databases">
        <title>Complete sequence of Petroga mobilis SJ95.</title>
        <authorList>
            <consortium name="US DOE Joint Genome Institute"/>
            <person name="Copeland A."/>
            <person name="Lucas S."/>
            <person name="Lapidus A."/>
            <person name="Barry K."/>
            <person name="Glavina del Rio T."/>
            <person name="Dalin E."/>
            <person name="Tice H."/>
            <person name="Pitluck S."/>
            <person name="Meincke L."/>
            <person name="Brettin T."/>
            <person name="Bruce D."/>
            <person name="Detter J.C."/>
            <person name="Han C."/>
            <person name="Kuske C.R."/>
            <person name="Schmutz J."/>
            <person name="Larimer F."/>
            <person name="Land M."/>
            <person name="Hauser L."/>
            <person name="Kyrpides N."/>
            <person name="Mikhailova N."/>
            <person name="Noll K."/>
            <person name="Richardson P."/>
        </authorList>
    </citation>
    <scope>NUCLEOTIDE SEQUENCE [LARGE SCALE GENOMIC DNA]</scope>
    <source>
        <strain evidence="10">SJ95</strain>
    </source>
</reference>
<evidence type="ECO:0000256" key="3">
    <source>
        <dbReference type="ARBA" id="ARBA00022723"/>
    </source>
</evidence>
<feature type="active site" description="Proton donor" evidence="7">
    <location>
        <position position="299"/>
    </location>
</feature>
<proteinExistence type="inferred from homology"/>
<evidence type="ECO:0000256" key="4">
    <source>
        <dbReference type="ARBA" id="ARBA00022801"/>
    </source>
</evidence>
<feature type="binding site" evidence="8">
    <location>
        <position position="240"/>
    </location>
    <ligand>
        <name>Ca(2+)</name>
        <dbReference type="ChEBI" id="CHEBI:29108"/>
        <label>2</label>
    </ligand>
</feature>
<feature type="binding site" evidence="8">
    <location>
        <position position="238"/>
    </location>
    <ligand>
        <name>Ca(2+)</name>
        <dbReference type="ChEBI" id="CHEBI:29108"/>
        <label>1</label>
    </ligand>
</feature>
<dbReference type="InterPro" id="IPR013776">
    <property type="entry name" value="A-amylase_thermo"/>
</dbReference>
<dbReference type="Gene3D" id="2.60.40.1180">
    <property type="entry name" value="Golgi alpha-mannosidase II"/>
    <property type="match status" value="1"/>
</dbReference>
<gene>
    <name evidence="10" type="ordered locus">Pmob_1139</name>
</gene>
<dbReference type="CAZy" id="GH13">
    <property type="family name" value="Glycoside Hydrolase Family 13"/>
</dbReference>
<dbReference type="GO" id="GO:0005975">
    <property type="term" value="P:carbohydrate metabolic process"/>
    <property type="evidence" value="ECO:0007669"/>
    <property type="project" value="InterPro"/>
</dbReference>
<feature type="binding site" evidence="8">
    <location>
        <position position="436"/>
    </location>
    <ligand>
        <name>Ca(2+)</name>
        <dbReference type="ChEBI" id="CHEBI:29108"/>
        <label>3</label>
    </ligand>
</feature>
<keyword evidence="6" id="KW-0326">Glycosidase</keyword>
<keyword evidence="11" id="KW-1185">Reference proteome</keyword>
<evidence type="ECO:0000256" key="7">
    <source>
        <dbReference type="PIRSR" id="PIRSR001021-1"/>
    </source>
</evidence>
<dbReference type="CDD" id="cd11318">
    <property type="entry name" value="AmyAc_bac_fung_AmyA"/>
    <property type="match status" value="1"/>
</dbReference>
<dbReference type="Gene3D" id="3.20.20.80">
    <property type="entry name" value="Glycosidases"/>
    <property type="match status" value="1"/>
</dbReference>
<dbReference type="SUPFAM" id="SSF51445">
    <property type="entry name" value="(Trans)glycosidases"/>
    <property type="match status" value="1"/>
</dbReference>
<accession>A9BHI6</accession>
<dbReference type="Pfam" id="PF00128">
    <property type="entry name" value="Alpha-amylase"/>
    <property type="match status" value="1"/>
</dbReference>
<sequence length="516" mass="60347">MNKRKVFTGILIFLLTFVLFGCSGVFFKLPFDQEIPSTQNETILQAFYWEMATGNYLVRHPEEEDLWVLLEERASDLSEKGFTAVWLPPANKAMNGTYDVGYATYDLWDLGEFYQKGTIRTKYGTKEQLEDAISSLHSNNIKVYYDAVLNHRMGADDYEEVKLSDSSPDKPGETIQAWTVFNFQEGRGDKYSDFTWNWQSFDGVDWDRQTQTSGKYLFEGKNWDYTFYWDDDYLMGSDVDYENPAVKEDVTNWGKWIVNNINFDGFRLDAVKHVDYRFVNEWINDVQDSSTKDLFYVGEAWIENTNELARFLDTVGNESLKVFDFPLRTFFEDMIDGADLRNLQYVGLVNKDGYEDRAVTFVENHDTNRDKDNKPGIYRRKYQAYAYILTREYGTPVVFWKDYYIYGMKEGLDKLLEVRRDYAYGRGYEIDNNDEDVYGYVREGLPEVEKDGLVLLISDGESNEVRTKRINSRQPNTTFYDYTGHIQGTVTTDENGYGDFKVIMSENEGWSVWVPL</sequence>
<keyword evidence="3 8" id="KW-0479">Metal-binding</keyword>
<dbReference type="Pfam" id="PF09154">
    <property type="entry name" value="Alpha-amy_C_pro"/>
    <property type="match status" value="1"/>
</dbReference>
<feature type="active site" description="Nucleophile" evidence="7">
    <location>
        <position position="269"/>
    </location>
</feature>
<keyword evidence="4" id="KW-0378">Hydrolase</keyword>
<dbReference type="InterPro" id="IPR015237">
    <property type="entry name" value="Alpha-amylase_C_pro"/>
</dbReference>
<dbReference type="SUPFAM" id="SSF51011">
    <property type="entry name" value="Glycosyl hydrolase domain"/>
    <property type="match status" value="1"/>
</dbReference>
<comment type="cofactor">
    <cofactor evidence="1">
        <name>Ca(2+)</name>
        <dbReference type="ChEBI" id="CHEBI:29108"/>
    </cofactor>
</comment>
<feature type="binding site" evidence="8">
    <location>
        <position position="459"/>
    </location>
    <ligand>
        <name>Ca(2+)</name>
        <dbReference type="ChEBI" id="CHEBI:29108"/>
        <label>3</label>
    </ligand>
</feature>
<feature type="binding site" evidence="8">
    <location>
        <position position="273"/>
    </location>
    <ligand>
        <name>Ca(2+)</name>
        <dbReference type="ChEBI" id="CHEBI:29108"/>
        <label>1</label>
    </ligand>
</feature>
<evidence type="ECO:0000256" key="5">
    <source>
        <dbReference type="ARBA" id="ARBA00023277"/>
    </source>
</evidence>
<dbReference type="EMBL" id="CP000879">
    <property type="protein sequence ID" value="ABX31858.1"/>
    <property type="molecule type" value="Genomic_DNA"/>
</dbReference>
<dbReference type="PROSITE" id="PS51257">
    <property type="entry name" value="PROKAR_LIPOPROTEIN"/>
    <property type="match status" value="1"/>
</dbReference>
<dbReference type="SMART" id="SM00642">
    <property type="entry name" value="Aamy"/>
    <property type="match status" value="1"/>
</dbReference>
<evidence type="ECO:0000256" key="8">
    <source>
        <dbReference type="PIRSR" id="PIRSR001021-2"/>
    </source>
</evidence>
<evidence type="ECO:0000313" key="11">
    <source>
        <dbReference type="Proteomes" id="UP000000789"/>
    </source>
</evidence>
<dbReference type="InterPro" id="IPR013780">
    <property type="entry name" value="Glyco_hydro_b"/>
</dbReference>
<dbReference type="PIRSF" id="PIRSF001021">
    <property type="entry name" value="Alph-amls_thrmst"/>
    <property type="match status" value="1"/>
</dbReference>
<dbReference type="KEGG" id="pmo:Pmob_1139"/>
<dbReference type="HOGENOM" id="CLU_024572_2_1_0"/>
<dbReference type="STRING" id="403833.Pmob_1139"/>
<dbReference type="InterPro" id="IPR006047">
    <property type="entry name" value="GH13_cat_dom"/>
</dbReference>
<evidence type="ECO:0000256" key="6">
    <source>
        <dbReference type="ARBA" id="ARBA00023295"/>
    </source>
</evidence>
<feature type="binding site" evidence="8">
    <location>
        <position position="224"/>
    </location>
    <ligand>
        <name>Ca(2+)</name>
        <dbReference type="ChEBI" id="CHEBI:29108"/>
        <label>2</label>
    </ligand>
</feature>
<dbReference type="GO" id="GO:0005509">
    <property type="term" value="F:calcium ion binding"/>
    <property type="evidence" value="ECO:0007669"/>
    <property type="project" value="InterPro"/>
</dbReference>
<dbReference type="eggNOG" id="COG0366">
    <property type="taxonomic scope" value="Bacteria"/>
</dbReference>
<dbReference type="Proteomes" id="UP000000789">
    <property type="component" value="Chromosome"/>
</dbReference>